<dbReference type="PANTHER" id="PTHR43542">
    <property type="entry name" value="METHYLTRANSFERASE"/>
    <property type="match status" value="1"/>
</dbReference>
<dbReference type="Gene3D" id="3.40.50.150">
    <property type="entry name" value="Vaccinia Virus protein VP39"/>
    <property type="match status" value="1"/>
</dbReference>
<name>A0A368L097_9BURK</name>
<protein>
    <submittedName>
        <fullName evidence="3">16S rRNA (Guanine(966)-N(2))-methyltransferase RsmD</fullName>
        <ecNumber evidence="3">2.1.1.171</ecNumber>
    </submittedName>
</protein>
<gene>
    <name evidence="3" type="primary">rsmD</name>
    <name evidence="3" type="ORF">DU000_09245</name>
</gene>
<keyword evidence="2 3" id="KW-0808">Transferase</keyword>
<dbReference type="EC" id="2.1.1.171" evidence="3"/>
<dbReference type="SUPFAM" id="SSF53335">
    <property type="entry name" value="S-adenosyl-L-methionine-dependent methyltransferases"/>
    <property type="match status" value="1"/>
</dbReference>
<dbReference type="Proteomes" id="UP000252357">
    <property type="component" value="Unassembled WGS sequence"/>
</dbReference>
<evidence type="ECO:0000313" key="3">
    <source>
        <dbReference type="EMBL" id="RCS56983.1"/>
    </source>
</evidence>
<evidence type="ECO:0000256" key="2">
    <source>
        <dbReference type="ARBA" id="ARBA00022679"/>
    </source>
</evidence>
<proteinExistence type="predicted"/>
<reference evidence="3 4" key="1">
    <citation type="journal article" date="2018" name="Int. J. Syst. Evol. Microbiol.">
        <title>Parvibium lacunae gen. nov., sp. nov., a new member of the family Alcaligenaceae isolated from a freshwater pond.</title>
        <authorList>
            <person name="Chen W.M."/>
            <person name="Xie P.B."/>
            <person name="Hsu M.Y."/>
            <person name="Sheu S.Y."/>
        </authorList>
    </citation>
    <scope>NUCLEOTIDE SEQUENCE [LARGE SCALE GENOMIC DNA]</scope>
    <source>
        <strain evidence="3 4">KMB9</strain>
    </source>
</reference>
<dbReference type="Pfam" id="PF03602">
    <property type="entry name" value="Cons_hypoth95"/>
    <property type="match status" value="1"/>
</dbReference>
<sequence>MTRPAPPQQIRIIGGQWKRRLLPIPSLPGLRPTPDRVRETLANWMAHQCQQNWPSLVVLDLFAGTGALGLEFASRGAGQVVLNETQPQAIKQLQQTLQKLNAAHVQLRPQDALQTLAQAHASYNLILLDPPYEQGWLARVWPHLAAALMPGGWVYVECEAPLPNLLPPPALEPFQTLRSDKAGQVHYHLLQFQPELSR</sequence>
<comment type="caution">
    <text evidence="3">The sequence shown here is derived from an EMBL/GenBank/DDBJ whole genome shotgun (WGS) entry which is preliminary data.</text>
</comment>
<dbReference type="InterPro" id="IPR029063">
    <property type="entry name" value="SAM-dependent_MTases_sf"/>
</dbReference>
<organism evidence="3 4">
    <name type="scientific">Parvibium lacunae</name>
    <dbReference type="NCBI Taxonomy" id="1888893"/>
    <lineage>
        <taxon>Bacteria</taxon>
        <taxon>Pseudomonadati</taxon>
        <taxon>Pseudomonadota</taxon>
        <taxon>Betaproteobacteria</taxon>
        <taxon>Burkholderiales</taxon>
        <taxon>Alcaligenaceae</taxon>
        <taxon>Parvibium</taxon>
    </lineage>
</organism>
<keyword evidence="1 3" id="KW-0489">Methyltransferase</keyword>
<dbReference type="InterPro" id="IPR004398">
    <property type="entry name" value="RNA_MeTrfase_RsmD"/>
</dbReference>
<dbReference type="EMBL" id="QPGB01000004">
    <property type="protein sequence ID" value="RCS56983.1"/>
    <property type="molecule type" value="Genomic_DNA"/>
</dbReference>
<dbReference type="GO" id="GO:0052913">
    <property type="term" value="F:16S rRNA (guanine(966)-N(2))-methyltransferase activity"/>
    <property type="evidence" value="ECO:0007669"/>
    <property type="project" value="UniProtKB-EC"/>
</dbReference>
<keyword evidence="4" id="KW-1185">Reference proteome</keyword>
<dbReference type="CDD" id="cd02440">
    <property type="entry name" value="AdoMet_MTases"/>
    <property type="match status" value="1"/>
</dbReference>
<accession>A0A368L097</accession>
<dbReference type="NCBIfam" id="TIGR00095">
    <property type="entry name" value="16S rRNA (guanine(966)-N(2))-methyltransferase RsmD"/>
    <property type="match status" value="1"/>
</dbReference>
<dbReference type="RefSeq" id="WP_114403125.1">
    <property type="nucleotide sequence ID" value="NZ_QPGB01000004.1"/>
</dbReference>
<dbReference type="AlphaFoldDB" id="A0A368L097"/>
<dbReference type="PANTHER" id="PTHR43542:SF1">
    <property type="entry name" value="METHYLTRANSFERASE"/>
    <property type="match status" value="1"/>
</dbReference>
<evidence type="ECO:0000313" key="4">
    <source>
        <dbReference type="Proteomes" id="UP000252357"/>
    </source>
</evidence>
<evidence type="ECO:0000256" key="1">
    <source>
        <dbReference type="ARBA" id="ARBA00022603"/>
    </source>
</evidence>
<dbReference type="OrthoDB" id="9803017at2"/>